<organism evidence="2 3">
    <name type="scientific">Luteimonas soli</name>
    <dbReference type="NCBI Taxonomy" id="1648966"/>
    <lineage>
        <taxon>Bacteria</taxon>
        <taxon>Pseudomonadati</taxon>
        <taxon>Pseudomonadota</taxon>
        <taxon>Gammaproteobacteria</taxon>
        <taxon>Lysobacterales</taxon>
        <taxon>Lysobacteraceae</taxon>
        <taxon>Luteimonas</taxon>
    </lineage>
</organism>
<keyword evidence="2" id="KW-0808">Transferase</keyword>
<dbReference type="GO" id="GO:0016757">
    <property type="term" value="F:glycosyltransferase activity"/>
    <property type="evidence" value="ECO:0007669"/>
    <property type="project" value="UniProtKB-KW"/>
</dbReference>
<dbReference type="RefSeq" id="WP_386741876.1">
    <property type="nucleotide sequence ID" value="NZ_JBHRYA010000001.1"/>
</dbReference>
<proteinExistence type="predicted"/>
<dbReference type="PANTHER" id="PTHR45947">
    <property type="entry name" value="SULFOQUINOVOSYL TRANSFERASE SQD2"/>
    <property type="match status" value="1"/>
</dbReference>
<dbReference type="SUPFAM" id="SSF53756">
    <property type="entry name" value="UDP-Glycosyltransferase/glycogen phosphorylase"/>
    <property type="match status" value="1"/>
</dbReference>
<dbReference type="InterPro" id="IPR050194">
    <property type="entry name" value="Glycosyltransferase_grp1"/>
</dbReference>
<dbReference type="EC" id="2.4.-.-" evidence="2"/>
<dbReference type="Proteomes" id="UP001595705">
    <property type="component" value="Unassembled WGS sequence"/>
</dbReference>
<dbReference type="CDD" id="cd03801">
    <property type="entry name" value="GT4_PimA-like"/>
    <property type="match status" value="1"/>
</dbReference>
<feature type="domain" description="Glycosyltransferase subfamily 4-like N-terminal" evidence="1">
    <location>
        <begin position="66"/>
        <end position="157"/>
    </location>
</feature>
<keyword evidence="2" id="KW-0328">Glycosyltransferase</keyword>
<keyword evidence="3" id="KW-1185">Reference proteome</keyword>
<protein>
    <submittedName>
        <fullName evidence="2">Glycosyltransferase family 4 protein</fullName>
        <ecNumber evidence="2">2.4.-.-</ecNumber>
    </submittedName>
</protein>
<evidence type="ECO:0000313" key="2">
    <source>
        <dbReference type="EMBL" id="MFC3714907.1"/>
    </source>
</evidence>
<evidence type="ECO:0000259" key="1">
    <source>
        <dbReference type="Pfam" id="PF13439"/>
    </source>
</evidence>
<accession>A0ABV7XIV6</accession>
<name>A0ABV7XIV6_9GAMM</name>
<dbReference type="Gene3D" id="3.40.50.2000">
    <property type="entry name" value="Glycogen Phosphorylase B"/>
    <property type="match status" value="2"/>
</dbReference>
<dbReference type="EMBL" id="JBHRYA010000001">
    <property type="protein sequence ID" value="MFC3714907.1"/>
    <property type="molecule type" value="Genomic_DNA"/>
</dbReference>
<evidence type="ECO:0000313" key="3">
    <source>
        <dbReference type="Proteomes" id="UP001595705"/>
    </source>
</evidence>
<comment type="caution">
    <text evidence="2">The sequence shown here is derived from an EMBL/GenBank/DDBJ whole genome shotgun (WGS) entry which is preliminary data.</text>
</comment>
<dbReference type="Pfam" id="PF13692">
    <property type="entry name" value="Glyco_trans_1_4"/>
    <property type="match status" value="1"/>
</dbReference>
<reference evidence="3" key="1">
    <citation type="journal article" date="2019" name="Int. J. Syst. Evol. Microbiol.">
        <title>The Global Catalogue of Microorganisms (GCM) 10K type strain sequencing project: providing services to taxonomists for standard genome sequencing and annotation.</title>
        <authorList>
            <consortium name="The Broad Institute Genomics Platform"/>
            <consortium name="The Broad Institute Genome Sequencing Center for Infectious Disease"/>
            <person name="Wu L."/>
            <person name="Ma J."/>
        </authorList>
    </citation>
    <scope>NUCLEOTIDE SEQUENCE [LARGE SCALE GENOMIC DNA]</scope>
    <source>
        <strain evidence="3">KCTC 42441</strain>
    </source>
</reference>
<sequence>MNRVPQAPAVWFPAIRANTGTDVFTRRLCDGLSACGIRAEITWLPHRAEYAPWSVPVPKAPPWATVAHVNTWLHPRFIPPHLPVVATLHHSVHDPALRPYKGWLRAAYHRWWIAPVERRVLRRAQRVVAVSRFVADMACRTLDDVPMEVIHNGIDVGRFQHLERQQRRPGRPFRLLFVGSWMTRKGVDLLAPIMRELGDGFELHYTGGAAAAADSPAMPPNMHDIGRQSTDGVVAAMQQADAFLFPSRSEGLPLVAAEAMACGLPVIATRGSSLPEVVEDGVTGLLCARDDVGAFATAARRLADDPGLAATMSAAAPVVTRRRFDLAVMVESYATMYALLAGQANQRR</sequence>
<dbReference type="Pfam" id="PF13439">
    <property type="entry name" value="Glyco_transf_4"/>
    <property type="match status" value="1"/>
</dbReference>
<gene>
    <name evidence="2" type="ORF">ACFONC_01890</name>
</gene>
<dbReference type="PANTHER" id="PTHR45947:SF3">
    <property type="entry name" value="SULFOQUINOVOSYL TRANSFERASE SQD2"/>
    <property type="match status" value="1"/>
</dbReference>
<dbReference type="InterPro" id="IPR028098">
    <property type="entry name" value="Glyco_trans_4-like_N"/>
</dbReference>